<dbReference type="AlphaFoldDB" id="A0A9P8RLT4"/>
<reference evidence="4" key="1">
    <citation type="submission" date="2021-03" db="EMBL/GenBank/DDBJ databases">
        <title>Comparative genomics and phylogenomic investigation of the class Geoglossomycetes provide insights into ecological specialization and systematics.</title>
        <authorList>
            <person name="Melie T."/>
            <person name="Pirro S."/>
            <person name="Miller A.N."/>
            <person name="Quandt A."/>
        </authorList>
    </citation>
    <scope>NUCLEOTIDE SEQUENCE</scope>
    <source>
        <strain evidence="4">CAQ_001_2017</strain>
    </source>
</reference>
<dbReference type="GO" id="GO:0016236">
    <property type="term" value="P:macroautophagy"/>
    <property type="evidence" value="ECO:0007669"/>
    <property type="project" value="TreeGrafter"/>
</dbReference>
<keyword evidence="1" id="KW-0812">Transmembrane</keyword>
<dbReference type="EMBL" id="JAGHQM010001191">
    <property type="protein sequence ID" value="KAH0556188.1"/>
    <property type="molecule type" value="Genomic_DNA"/>
</dbReference>
<dbReference type="PROSITE" id="PS50213">
    <property type="entry name" value="FAS1"/>
    <property type="match status" value="1"/>
</dbReference>
<dbReference type="GO" id="GO:0000329">
    <property type="term" value="C:fungal-type vacuole membrane"/>
    <property type="evidence" value="ECO:0007669"/>
    <property type="project" value="TreeGrafter"/>
</dbReference>
<feature type="signal peptide" evidence="2">
    <location>
        <begin position="1"/>
        <end position="19"/>
    </location>
</feature>
<keyword evidence="1" id="KW-1133">Transmembrane helix</keyword>
<dbReference type="Proteomes" id="UP000750711">
    <property type="component" value="Unassembled WGS sequence"/>
</dbReference>
<keyword evidence="5" id="KW-1185">Reference proteome</keyword>
<accession>A0A9P8RLT4</accession>
<dbReference type="PANTHER" id="PTHR10900:SF77">
    <property type="entry name" value="FI19380P1"/>
    <property type="match status" value="1"/>
</dbReference>
<dbReference type="InterPro" id="IPR000782">
    <property type="entry name" value="FAS1_domain"/>
</dbReference>
<evidence type="ECO:0000256" key="2">
    <source>
        <dbReference type="SAM" id="SignalP"/>
    </source>
</evidence>
<comment type="caution">
    <text evidence="4">The sequence shown here is derived from an EMBL/GenBank/DDBJ whole genome shotgun (WGS) entry which is preliminary data.</text>
</comment>
<evidence type="ECO:0000259" key="3">
    <source>
        <dbReference type="PROSITE" id="PS50213"/>
    </source>
</evidence>
<evidence type="ECO:0000256" key="1">
    <source>
        <dbReference type="SAM" id="Phobius"/>
    </source>
</evidence>
<feature type="domain" description="FAS1" evidence="3">
    <location>
        <begin position="183"/>
        <end position="307"/>
    </location>
</feature>
<proteinExistence type="predicted"/>
<evidence type="ECO:0000313" key="5">
    <source>
        <dbReference type="Proteomes" id="UP000750711"/>
    </source>
</evidence>
<keyword evidence="2" id="KW-0732">Signal</keyword>
<dbReference type="Gene3D" id="2.30.180.10">
    <property type="entry name" value="FAS1 domain"/>
    <property type="match status" value="2"/>
</dbReference>
<dbReference type="InterPro" id="IPR050904">
    <property type="entry name" value="Adhesion/Biosynth-related"/>
</dbReference>
<name>A0A9P8RLT4_9PEZI</name>
<keyword evidence="1" id="KW-0472">Membrane</keyword>
<feature type="transmembrane region" description="Helical" evidence="1">
    <location>
        <begin position="339"/>
        <end position="359"/>
    </location>
</feature>
<protein>
    <recommendedName>
        <fullName evidence="3">FAS1 domain-containing protein</fullName>
    </recommendedName>
</protein>
<gene>
    <name evidence="4" type="ORF">GP486_005883</name>
</gene>
<dbReference type="PANTHER" id="PTHR10900">
    <property type="entry name" value="PERIOSTIN-RELATED"/>
    <property type="match status" value="1"/>
</dbReference>
<dbReference type="Pfam" id="PF02469">
    <property type="entry name" value="Fasciclin"/>
    <property type="match status" value="1"/>
</dbReference>
<dbReference type="SMART" id="SM00554">
    <property type="entry name" value="FAS1"/>
    <property type="match status" value="2"/>
</dbReference>
<organism evidence="4 5">
    <name type="scientific">Trichoglossum hirsutum</name>
    <dbReference type="NCBI Taxonomy" id="265104"/>
    <lineage>
        <taxon>Eukaryota</taxon>
        <taxon>Fungi</taxon>
        <taxon>Dikarya</taxon>
        <taxon>Ascomycota</taxon>
        <taxon>Pezizomycotina</taxon>
        <taxon>Geoglossomycetes</taxon>
        <taxon>Geoglossales</taxon>
        <taxon>Geoglossaceae</taxon>
        <taxon>Trichoglossum</taxon>
    </lineage>
</organism>
<dbReference type="InterPro" id="IPR036378">
    <property type="entry name" value="FAS1_dom_sf"/>
</dbReference>
<sequence>MCLTLTLFSLLLFATSILAQTPGATSASTSALPLCSKLAALKATDFAKLLESGNECNSSNKARTVFAPHDDGTNNKRAQTLALLLSRQNALSSKSLYQLSPELKTAAILRGRTGGIVETLDIVDANIGGRAQSVLSHGNSTCNVPPAPIQLFSGLGNSVTIIEEDIPFAGGIIHIVSGYFTIPELLSTTLLSTAETTAFSSIASTTYDTTPSITVFAPNNAAVVSILQNRTLPASEIASLLNAHVISGFVAYSPLLVDGAKFRTMNGTDVTISVKPDGDILVNEDTKVVRTDLIVTNGVVHIIDKVLFTPPSATVKPSAPLATFTGAAGLTAVGQTGGWFGGVMWGIFMASAVSVVSVVF</sequence>
<dbReference type="SUPFAM" id="SSF82153">
    <property type="entry name" value="FAS1 domain"/>
    <property type="match status" value="2"/>
</dbReference>
<evidence type="ECO:0000313" key="4">
    <source>
        <dbReference type="EMBL" id="KAH0556188.1"/>
    </source>
</evidence>
<feature type="chain" id="PRO_5040235008" description="FAS1 domain-containing protein" evidence="2">
    <location>
        <begin position="20"/>
        <end position="360"/>
    </location>
</feature>